<dbReference type="RefSeq" id="WP_377170461.1">
    <property type="nucleotide sequence ID" value="NZ_JBHSMQ010000009.1"/>
</dbReference>
<dbReference type="Proteomes" id="UP001596052">
    <property type="component" value="Unassembled WGS sequence"/>
</dbReference>
<evidence type="ECO:0000313" key="1">
    <source>
        <dbReference type="EMBL" id="MFC5457307.1"/>
    </source>
</evidence>
<comment type="caution">
    <text evidence="1">The sequence shown here is derived from an EMBL/GenBank/DDBJ whole genome shotgun (WGS) entry which is preliminary data.</text>
</comment>
<reference evidence="2" key="1">
    <citation type="journal article" date="2019" name="Int. J. Syst. Evol. Microbiol.">
        <title>The Global Catalogue of Microorganisms (GCM) 10K type strain sequencing project: providing services to taxonomists for standard genome sequencing and annotation.</title>
        <authorList>
            <consortium name="The Broad Institute Genomics Platform"/>
            <consortium name="The Broad Institute Genome Sequencing Center for Infectious Disease"/>
            <person name="Wu L."/>
            <person name="Ma J."/>
        </authorList>
    </citation>
    <scope>NUCLEOTIDE SEQUENCE [LARGE SCALE GENOMIC DNA]</scope>
    <source>
        <strain evidence="2">CGMCC 4.1469</strain>
    </source>
</reference>
<evidence type="ECO:0000313" key="2">
    <source>
        <dbReference type="Proteomes" id="UP001596052"/>
    </source>
</evidence>
<accession>A0ABW0KX74</accession>
<gene>
    <name evidence="1" type="ORF">ACFQDI_20730</name>
</gene>
<dbReference type="EMBL" id="JBHSMQ010000009">
    <property type="protein sequence ID" value="MFC5457307.1"/>
    <property type="molecule type" value="Genomic_DNA"/>
</dbReference>
<keyword evidence="2" id="KW-1185">Reference proteome</keyword>
<sequence length="50" mass="5559">MHTARIDSIIMNADGTCRFSLNVDPSENYMGAPLFYVAQDHSLISAEWAV</sequence>
<protein>
    <submittedName>
        <fullName evidence="1">Uncharacterized protein</fullName>
    </submittedName>
</protein>
<proteinExistence type="predicted"/>
<organism evidence="1 2">
    <name type="scientific">Prosthecobacter fluviatilis</name>
    <dbReference type="NCBI Taxonomy" id="445931"/>
    <lineage>
        <taxon>Bacteria</taxon>
        <taxon>Pseudomonadati</taxon>
        <taxon>Verrucomicrobiota</taxon>
        <taxon>Verrucomicrobiia</taxon>
        <taxon>Verrucomicrobiales</taxon>
        <taxon>Verrucomicrobiaceae</taxon>
        <taxon>Prosthecobacter</taxon>
    </lineage>
</organism>
<name>A0ABW0KX74_9BACT</name>